<dbReference type="Gene3D" id="3.40.50.1220">
    <property type="entry name" value="TPP-binding domain"/>
    <property type="match status" value="1"/>
</dbReference>
<dbReference type="InterPro" id="IPR029035">
    <property type="entry name" value="DHS-like_NAD/FAD-binding_dom"/>
</dbReference>
<dbReference type="SUPFAM" id="SSF52518">
    <property type="entry name" value="Thiamin diphosphate-binding fold (THDP-binding)"/>
    <property type="match status" value="2"/>
</dbReference>
<comment type="caution">
    <text evidence="8">The sequence shown here is derived from an EMBL/GenBank/DDBJ whole genome shotgun (WGS) entry which is preliminary data.</text>
</comment>
<feature type="domain" description="Thiamine pyrophosphate enzyme TPP-binding" evidence="6">
    <location>
        <begin position="430"/>
        <end position="555"/>
    </location>
</feature>
<dbReference type="InterPro" id="IPR029061">
    <property type="entry name" value="THDP-binding"/>
</dbReference>
<keyword evidence="2 3" id="KW-0786">Thiamine pyrophosphate</keyword>
<feature type="domain" description="Thiamine pyrophosphate enzyme N-terminal TPP-binding" evidence="7">
    <location>
        <begin position="9"/>
        <end position="123"/>
    </location>
</feature>
<dbReference type="EMBL" id="MRZU01000004">
    <property type="protein sequence ID" value="OUJ18405.1"/>
    <property type="molecule type" value="Genomic_DNA"/>
</dbReference>
<dbReference type="InterPro" id="IPR012000">
    <property type="entry name" value="Thiamin_PyroP_enz_cen_dom"/>
</dbReference>
<evidence type="ECO:0000313" key="8">
    <source>
        <dbReference type="EMBL" id="OUJ18405.1"/>
    </source>
</evidence>
<name>A0A1Y3GG21_9EURY</name>
<dbReference type="InterPro" id="IPR011766">
    <property type="entry name" value="TPP_enzyme_TPP-bd"/>
</dbReference>
<reference evidence="8 9" key="1">
    <citation type="submission" date="2016-12" db="EMBL/GenBank/DDBJ databases">
        <title>Discovery of methanogenic haloarchaea.</title>
        <authorList>
            <person name="Sorokin D.Y."/>
            <person name="Makarova K.S."/>
            <person name="Abbas B."/>
            <person name="Ferrer M."/>
            <person name="Golyshin P.N."/>
        </authorList>
    </citation>
    <scope>NUCLEOTIDE SEQUENCE [LARGE SCALE GENOMIC DNA]</scope>
    <source>
        <strain evidence="8">AMET1</strain>
    </source>
</reference>
<dbReference type="Gene3D" id="3.40.50.970">
    <property type="match status" value="2"/>
</dbReference>
<keyword evidence="9" id="KW-1185">Reference proteome</keyword>
<dbReference type="SUPFAM" id="SSF52467">
    <property type="entry name" value="DHS-like NAD/FAD-binding domain"/>
    <property type="match status" value="1"/>
</dbReference>
<dbReference type="GO" id="GO:0000287">
    <property type="term" value="F:magnesium ion binding"/>
    <property type="evidence" value="ECO:0007669"/>
    <property type="project" value="InterPro"/>
</dbReference>
<dbReference type="GO" id="GO:0005948">
    <property type="term" value="C:acetolactate synthase complex"/>
    <property type="evidence" value="ECO:0007669"/>
    <property type="project" value="TreeGrafter"/>
</dbReference>
<evidence type="ECO:0000256" key="1">
    <source>
        <dbReference type="ARBA" id="ARBA00007812"/>
    </source>
</evidence>
<dbReference type="AlphaFoldDB" id="A0A1Y3GG21"/>
<dbReference type="PANTHER" id="PTHR18968:SF13">
    <property type="entry name" value="ACETOLACTATE SYNTHASE CATALYTIC SUBUNIT, MITOCHONDRIAL"/>
    <property type="match status" value="1"/>
</dbReference>
<organism evidence="8 9">
    <name type="scientific">Methanonatronarchaeum thermophilum</name>
    <dbReference type="NCBI Taxonomy" id="1927129"/>
    <lineage>
        <taxon>Archaea</taxon>
        <taxon>Methanobacteriati</taxon>
        <taxon>Methanobacteriota</taxon>
        <taxon>Methanonatronarchaeia</taxon>
        <taxon>Methanonatronarchaeales</taxon>
        <taxon>Methanonatronarchaeaceae</taxon>
        <taxon>Methanonatronarchaeum</taxon>
    </lineage>
</organism>
<evidence type="ECO:0000259" key="5">
    <source>
        <dbReference type="Pfam" id="PF00205"/>
    </source>
</evidence>
<dbReference type="InterPro" id="IPR012001">
    <property type="entry name" value="Thiamin_PyroP_enz_TPP-bd_dom"/>
</dbReference>
<comment type="similarity">
    <text evidence="1 3">Belongs to the TPP enzyme family.</text>
</comment>
<sequence length="560" mass="62307">MKKNNGGKKASKHFIEILEHYGVKHAFGNPGTTELPIINAIEQSEINYIMTLHEDIAVGAASGYSSMMRYYSQTNSEITPLTLVNLHTTPGVAHGIGNLYGAWFAGTPLLITSGSQSPQHEKRGPSLSGDRCHLVEKYTKWATKITTPTEISETTRKAARIALTPPTGPVYIDIPWNIQKADIDQKPLPLGQIPKLGNPPQKQIEKTVEYLENSLEPVIIVGDQVARTSKTAVQHIGELSENIGARVHGEILMSEKSYPTEHENCVSLLPTKASEIKKLLKTDTILLIGCTTNVPFYDYETPLIPENTKTIQIGYDALELGKNYNCDIALHGNLQKTLKQLKNKTKNLFDKQELKKRKKQIKKTKKQINNKRQMKHPPSPNNKPTKLEVVQELKKTIKNEIVVDEGVTAGFILRCELPIGHGQLLGIKSGGLGYGLPAAVGAAIAEETTGNNRKTIAYIGDGSYMYYPQTLYTAQRYLNKGISIIIINNKGYKILRNANILNQTGTKPLHITKHNNIPKNAETHNFKTQKTKNKNKLKKQLKQTIKTNENTLLEIMVHDP</sequence>
<dbReference type="Pfam" id="PF02775">
    <property type="entry name" value="TPP_enzyme_C"/>
    <property type="match status" value="1"/>
</dbReference>
<gene>
    <name evidence="8" type="ORF">AMET1_1321</name>
</gene>
<dbReference type="RefSeq" id="WP_086637683.1">
    <property type="nucleotide sequence ID" value="NZ_MRZU01000004.1"/>
</dbReference>
<dbReference type="GO" id="GO:0044272">
    <property type="term" value="P:sulfur compound biosynthetic process"/>
    <property type="evidence" value="ECO:0007669"/>
    <property type="project" value="UniProtKB-ARBA"/>
</dbReference>
<evidence type="ECO:0000256" key="4">
    <source>
        <dbReference type="SAM" id="MobiDB-lite"/>
    </source>
</evidence>
<evidence type="ECO:0000259" key="6">
    <source>
        <dbReference type="Pfam" id="PF02775"/>
    </source>
</evidence>
<evidence type="ECO:0000256" key="2">
    <source>
        <dbReference type="ARBA" id="ARBA00023052"/>
    </source>
</evidence>
<dbReference type="GO" id="GO:0050660">
    <property type="term" value="F:flavin adenine dinucleotide binding"/>
    <property type="evidence" value="ECO:0007669"/>
    <property type="project" value="TreeGrafter"/>
</dbReference>
<feature type="domain" description="Thiamine pyrophosphate enzyme central" evidence="5">
    <location>
        <begin position="204"/>
        <end position="341"/>
    </location>
</feature>
<dbReference type="PANTHER" id="PTHR18968">
    <property type="entry name" value="THIAMINE PYROPHOSPHATE ENZYMES"/>
    <property type="match status" value="1"/>
</dbReference>
<dbReference type="GO" id="GO:0030976">
    <property type="term" value="F:thiamine pyrophosphate binding"/>
    <property type="evidence" value="ECO:0007669"/>
    <property type="project" value="InterPro"/>
</dbReference>
<protein>
    <submittedName>
        <fullName evidence="8">Thiamine pyrophosphate-requiring enzyme carboxylase</fullName>
    </submittedName>
</protein>
<dbReference type="OrthoDB" id="6837at2157"/>
<dbReference type="CDD" id="cd07035">
    <property type="entry name" value="TPP_PYR_POX_like"/>
    <property type="match status" value="1"/>
</dbReference>
<dbReference type="GO" id="GO:0003984">
    <property type="term" value="F:acetolactate synthase activity"/>
    <property type="evidence" value="ECO:0007669"/>
    <property type="project" value="TreeGrafter"/>
</dbReference>
<evidence type="ECO:0000259" key="7">
    <source>
        <dbReference type="Pfam" id="PF02776"/>
    </source>
</evidence>
<evidence type="ECO:0000313" key="9">
    <source>
        <dbReference type="Proteomes" id="UP000195137"/>
    </source>
</evidence>
<dbReference type="GO" id="GO:0009099">
    <property type="term" value="P:L-valine biosynthetic process"/>
    <property type="evidence" value="ECO:0007669"/>
    <property type="project" value="TreeGrafter"/>
</dbReference>
<feature type="compositionally biased region" description="Basic residues" evidence="4">
    <location>
        <begin position="354"/>
        <end position="375"/>
    </location>
</feature>
<accession>A0A1Y3GG21</accession>
<dbReference type="Pfam" id="PF00205">
    <property type="entry name" value="TPP_enzyme_M"/>
    <property type="match status" value="1"/>
</dbReference>
<evidence type="ECO:0000256" key="3">
    <source>
        <dbReference type="RuleBase" id="RU362132"/>
    </source>
</evidence>
<dbReference type="GO" id="GO:0009097">
    <property type="term" value="P:isoleucine biosynthetic process"/>
    <property type="evidence" value="ECO:0007669"/>
    <property type="project" value="TreeGrafter"/>
</dbReference>
<dbReference type="InterPro" id="IPR045229">
    <property type="entry name" value="TPP_enz"/>
</dbReference>
<dbReference type="Proteomes" id="UP000195137">
    <property type="component" value="Unassembled WGS sequence"/>
</dbReference>
<proteinExistence type="inferred from homology"/>
<dbReference type="Pfam" id="PF02776">
    <property type="entry name" value="TPP_enzyme_N"/>
    <property type="match status" value="1"/>
</dbReference>
<feature type="region of interest" description="Disordered" evidence="4">
    <location>
        <begin position="353"/>
        <end position="385"/>
    </location>
</feature>